<evidence type="ECO:0000313" key="1">
    <source>
        <dbReference type="EMBL" id="JAH36038.1"/>
    </source>
</evidence>
<accession>A0A0E9S674</accession>
<dbReference type="AlphaFoldDB" id="A0A0E9S674"/>
<reference evidence="1" key="2">
    <citation type="journal article" date="2015" name="Fish Shellfish Immunol.">
        <title>Early steps in the European eel (Anguilla anguilla)-Vibrio vulnificus interaction in the gills: Role of the RtxA13 toxin.</title>
        <authorList>
            <person name="Callol A."/>
            <person name="Pajuelo D."/>
            <person name="Ebbesson L."/>
            <person name="Teles M."/>
            <person name="MacKenzie S."/>
            <person name="Amaro C."/>
        </authorList>
    </citation>
    <scope>NUCLEOTIDE SEQUENCE</scope>
</reference>
<sequence>MPTEVRLRAKFKMPKLPNSAAINQQ</sequence>
<reference evidence="1" key="1">
    <citation type="submission" date="2014-11" db="EMBL/GenBank/DDBJ databases">
        <authorList>
            <person name="Amaro Gonzalez C."/>
        </authorList>
    </citation>
    <scope>NUCLEOTIDE SEQUENCE</scope>
</reference>
<protein>
    <submittedName>
        <fullName evidence="1">Uncharacterized protein</fullName>
    </submittedName>
</protein>
<name>A0A0E9S674_ANGAN</name>
<proteinExistence type="predicted"/>
<organism evidence="1">
    <name type="scientific">Anguilla anguilla</name>
    <name type="common">European freshwater eel</name>
    <name type="synonym">Muraena anguilla</name>
    <dbReference type="NCBI Taxonomy" id="7936"/>
    <lineage>
        <taxon>Eukaryota</taxon>
        <taxon>Metazoa</taxon>
        <taxon>Chordata</taxon>
        <taxon>Craniata</taxon>
        <taxon>Vertebrata</taxon>
        <taxon>Euteleostomi</taxon>
        <taxon>Actinopterygii</taxon>
        <taxon>Neopterygii</taxon>
        <taxon>Teleostei</taxon>
        <taxon>Anguilliformes</taxon>
        <taxon>Anguillidae</taxon>
        <taxon>Anguilla</taxon>
    </lineage>
</organism>
<dbReference type="EMBL" id="GBXM01072539">
    <property type="protein sequence ID" value="JAH36038.1"/>
    <property type="molecule type" value="Transcribed_RNA"/>
</dbReference>